<protein>
    <submittedName>
        <fullName evidence="1">Uncharacterized protein</fullName>
    </submittedName>
</protein>
<organism evidence="1 2">
    <name type="scientific">Plebeiibacterium sediminum</name>
    <dbReference type="NCBI Taxonomy" id="2992112"/>
    <lineage>
        <taxon>Bacteria</taxon>
        <taxon>Pseudomonadati</taxon>
        <taxon>Bacteroidota</taxon>
        <taxon>Bacteroidia</taxon>
        <taxon>Marinilabiliales</taxon>
        <taxon>Marinilabiliaceae</taxon>
        <taxon>Plebeiibacterium</taxon>
    </lineage>
</organism>
<name>A0AAE3SG11_9BACT</name>
<dbReference type="Proteomes" id="UP001209229">
    <property type="component" value="Unassembled WGS sequence"/>
</dbReference>
<reference evidence="1" key="1">
    <citation type="submission" date="2022-10" db="EMBL/GenBank/DDBJ databases">
        <authorList>
            <person name="Yu W.X."/>
        </authorList>
    </citation>
    <scope>NUCLEOTIDE SEQUENCE</scope>
    <source>
        <strain evidence="1">AAT</strain>
    </source>
</reference>
<gene>
    <name evidence="1" type="ORF">OM075_14345</name>
</gene>
<accession>A0AAE3SG11</accession>
<sequence length="117" mass="13940">MEDYISGDDSKLNLPYYFIHAILSFQIEDLEIGISKRIIEDKIVSLKKGDSLIRQTDFNRFFNHMVDYQIRKDISPPLFEFDKGNQAIKIIDSTFIFFIRHKNREELLNCFCKPTRE</sequence>
<proteinExistence type="predicted"/>
<dbReference type="EMBL" id="JAPDPJ010000034">
    <property type="protein sequence ID" value="MCW3787652.1"/>
    <property type="molecule type" value="Genomic_DNA"/>
</dbReference>
<evidence type="ECO:0000313" key="2">
    <source>
        <dbReference type="Proteomes" id="UP001209229"/>
    </source>
</evidence>
<evidence type="ECO:0000313" key="1">
    <source>
        <dbReference type="EMBL" id="MCW3787652.1"/>
    </source>
</evidence>
<keyword evidence="2" id="KW-1185">Reference proteome</keyword>
<dbReference type="AlphaFoldDB" id="A0AAE3SG11"/>
<comment type="caution">
    <text evidence="1">The sequence shown here is derived from an EMBL/GenBank/DDBJ whole genome shotgun (WGS) entry which is preliminary data.</text>
</comment>
<dbReference type="RefSeq" id="WP_301191217.1">
    <property type="nucleotide sequence ID" value="NZ_JAPDPJ010000034.1"/>
</dbReference>